<dbReference type="RefSeq" id="WP_074903232.1">
    <property type="nucleotide sequence ID" value="NZ_FOUB01000003.1"/>
</dbReference>
<keyword evidence="8" id="KW-1185">Reference proteome</keyword>
<accession>A0A1I4K252</accession>
<evidence type="ECO:0000259" key="6">
    <source>
        <dbReference type="Pfam" id="PF01266"/>
    </source>
</evidence>
<dbReference type="InterPro" id="IPR000447">
    <property type="entry name" value="G3P_DH_FAD-dep"/>
</dbReference>
<evidence type="ECO:0000313" key="8">
    <source>
        <dbReference type="Proteomes" id="UP000183287"/>
    </source>
</evidence>
<evidence type="ECO:0000313" key="7">
    <source>
        <dbReference type="EMBL" id="SFL72818.1"/>
    </source>
</evidence>
<reference evidence="8" key="1">
    <citation type="submission" date="2016-10" db="EMBL/GenBank/DDBJ databases">
        <authorList>
            <person name="Varghese N."/>
            <person name="Submissions S."/>
        </authorList>
    </citation>
    <scope>NUCLEOTIDE SEQUENCE [LARGE SCALE GENOMIC DNA]</scope>
    <source>
        <strain evidence="8">Nm44</strain>
    </source>
</reference>
<dbReference type="GO" id="GO:0046168">
    <property type="term" value="P:glycerol-3-phosphate catabolic process"/>
    <property type="evidence" value="ECO:0007669"/>
    <property type="project" value="TreeGrafter"/>
</dbReference>
<keyword evidence="4" id="KW-0274">FAD</keyword>
<comment type="cofactor">
    <cofactor evidence="1">
        <name>FAD</name>
        <dbReference type="ChEBI" id="CHEBI:57692"/>
    </cofactor>
</comment>
<evidence type="ECO:0000256" key="3">
    <source>
        <dbReference type="ARBA" id="ARBA00022630"/>
    </source>
</evidence>
<sequence length="391" mass="43495">MPVTNHYDIVIVGGGIQGAAVAQAAAARGYTVMLLEKTALAAATSSRSSKLIHGGLRYLENGHFALVYESLRERADWLRLAPSLVRLSPFYIPVYRETSRNTLVIRAGLSLYTLLAGGSGSARFRSVPQSEWEQLDGLTTEGLKQVFQYWDAQTDDRLLTQALMHSAQSLGAELLCPAEFIHATLSSSMCEIDYLQGGRINHCSATVLVNAAGPWVNKVRHRIDPQPPAYPIDLVQGTHLVLEGGLNKGCYYLESPADQRAIFVLPWYQHILLGTTETLFNSDPEESYPLATEETYLLDCFHHYFPERNRVVREKFSGLRVLPASHGDPFHRSREIHLQCDSPQKPRVVSIYGGKLTVCRATAQKVLHTIMPTLPDRMPKADVSKLMLEPL</sequence>
<dbReference type="PANTHER" id="PTHR11985:SF15">
    <property type="entry name" value="GLYCEROL-3-PHOSPHATE DEHYDROGENASE, MITOCHONDRIAL"/>
    <property type="match status" value="1"/>
</dbReference>
<evidence type="ECO:0000256" key="5">
    <source>
        <dbReference type="ARBA" id="ARBA00023002"/>
    </source>
</evidence>
<evidence type="ECO:0000256" key="1">
    <source>
        <dbReference type="ARBA" id="ARBA00001974"/>
    </source>
</evidence>
<organism evidence="7 8">
    <name type="scientific">Nitrosomonas communis</name>
    <dbReference type="NCBI Taxonomy" id="44574"/>
    <lineage>
        <taxon>Bacteria</taxon>
        <taxon>Pseudomonadati</taxon>
        <taxon>Pseudomonadota</taxon>
        <taxon>Betaproteobacteria</taxon>
        <taxon>Nitrosomonadales</taxon>
        <taxon>Nitrosomonadaceae</taxon>
        <taxon>Nitrosomonas</taxon>
    </lineage>
</organism>
<evidence type="ECO:0000256" key="2">
    <source>
        <dbReference type="ARBA" id="ARBA00007330"/>
    </source>
</evidence>
<protein>
    <submittedName>
        <fullName evidence="7">Glycerol-3-phosphate dehydrogenase</fullName>
    </submittedName>
</protein>
<dbReference type="InterPro" id="IPR036188">
    <property type="entry name" value="FAD/NAD-bd_sf"/>
</dbReference>
<name>A0A1I4K252_9PROT</name>
<dbReference type="PANTHER" id="PTHR11985">
    <property type="entry name" value="GLYCEROL-3-PHOSPHATE DEHYDROGENASE"/>
    <property type="match status" value="1"/>
</dbReference>
<dbReference type="OrthoDB" id="9766796at2"/>
<dbReference type="PRINTS" id="PR01001">
    <property type="entry name" value="FADG3PDH"/>
</dbReference>
<dbReference type="InterPro" id="IPR006076">
    <property type="entry name" value="FAD-dep_OxRdtase"/>
</dbReference>
<dbReference type="Proteomes" id="UP000183287">
    <property type="component" value="Unassembled WGS sequence"/>
</dbReference>
<comment type="similarity">
    <text evidence="2">Belongs to the FAD-dependent glycerol-3-phosphate dehydrogenase family.</text>
</comment>
<feature type="domain" description="FAD dependent oxidoreductase" evidence="6">
    <location>
        <begin position="8"/>
        <end position="349"/>
    </location>
</feature>
<evidence type="ECO:0000256" key="4">
    <source>
        <dbReference type="ARBA" id="ARBA00022827"/>
    </source>
</evidence>
<dbReference type="Pfam" id="PF01266">
    <property type="entry name" value="DAO"/>
    <property type="match status" value="1"/>
</dbReference>
<keyword evidence="3" id="KW-0285">Flavoprotein</keyword>
<keyword evidence="5" id="KW-0560">Oxidoreductase</keyword>
<dbReference type="GO" id="GO:0004368">
    <property type="term" value="F:glycerol-3-phosphate dehydrogenase (quinone) activity"/>
    <property type="evidence" value="ECO:0007669"/>
    <property type="project" value="InterPro"/>
</dbReference>
<gene>
    <name evidence="7" type="ORF">SAMN05421863_100377</name>
</gene>
<dbReference type="EMBL" id="FOUB01000003">
    <property type="protein sequence ID" value="SFL72818.1"/>
    <property type="molecule type" value="Genomic_DNA"/>
</dbReference>
<proteinExistence type="inferred from homology"/>
<dbReference type="Gene3D" id="3.30.9.10">
    <property type="entry name" value="D-Amino Acid Oxidase, subunit A, domain 2"/>
    <property type="match status" value="1"/>
</dbReference>
<dbReference type="SUPFAM" id="SSF51905">
    <property type="entry name" value="FAD/NAD(P)-binding domain"/>
    <property type="match status" value="1"/>
</dbReference>
<dbReference type="Gene3D" id="3.50.50.60">
    <property type="entry name" value="FAD/NAD(P)-binding domain"/>
    <property type="match status" value="1"/>
</dbReference>
<dbReference type="AlphaFoldDB" id="A0A1I4K252"/>
<dbReference type="STRING" id="44574.AAW31_17460"/>